<dbReference type="OrthoDB" id="9802793at2"/>
<keyword evidence="5" id="KW-1185">Reference proteome</keyword>
<dbReference type="GO" id="GO:0016810">
    <property type="term" value="F:hydrolase activity, acting on carbon-nitrogen (but not peptide) bonds"/>
    <property type="evidence" value="ECO:0007669"/>
    <property type="project" value="InterPro"/>
</dbReference>
<evidence type="ECO:0000313" key="5">
    <source>
        <dbReference type="Proteomes" id="UP000197097"/>
    </source>
</evidence>
<protein>
    <submittedName>
        <fullName evidence="4">Amidohydrolase</fullName>
    </submittedName>
</protein>
<evidence type="ECO:0000256" key="1">
    <source>
        <dbReference type="SAM" id="MobiDB-lite"/>
    </source>
</evidence>
<dbReference type="RefSeq" id="WP_088470832.1">
    <property type="nucleotide sequence ID" value="NZ_NISJ01000001.1"/>
</dbReference>
<evidence type="ECO:0000313" key="4">
    <source>
        <dbReference type="EMBL" id="OWR01024.1"/>
    </source>
</evidence>
<keyword evidence="2" id="KW-0732">Signal</keyword>
<dbReference type="EMBL" id="NISJ01000001">
    <property type="protein sequence ID" value="OWR01024.1"/>
    <property type="molecule type" value="Genomic_DNA"/>
</dbReference>
<dbReference type="InterPro" id="IPR051781">
    <property type="entry name" value="Metallo-dep_Hydrolase"/>
</dbReference>
<organism evidence="4 5">
    <name type="scientific">Sphingopyxis witflariensis</name>
    <dbReference type="NCBI Taxonomy" id="173675"/>
    <lineage>
        <taxon>Bacteria</taxon>
        <taxon>Pseudomonadati</taxon>
        <taxon>Pseudomonadota</taxon>
        <taxon>Alphaproteobacteria</taxon>
        <taxon>Sphingomonadales</taxon>
        <taxon>Sphingomonadaceae</taxon>
        <taxon>Sphingopyxis</taxon>
    </lineage>
</organism>
<reference evidence="4 5" key="1">
    <citation type="journal article" date="2002" name="Int. J. Syst. Evol. Microbiol.">
        <title>Sphingopyxis witflariensis sp. nov., isolated from activated sludge.</title>
        <authorList>
            <person name="Kampfer P."/>
            <person name="Witzenberger R."/>
            <person name="Denner E.B."/>
            <person name="Busse H.J."/>
            <person name="Neef A."/>
        </authorList>
    </citation>
    <scope>NUCLEOTIDE SEQUENCE [LARGE SCALE GENOMIC DNA]</scope>
    <source>
        <strain evidence="4 5">DSM 14551</strain>
    </source>
</reference>
<dbReference type="Proteomes" id="UP000197097">
    <property type="component" value="Unassembled WGS sequence"/>
</dbReference>
<evidence type="ECO:0000256" key="2">
    <source>
        <dbReference type="SAM" id="SignalP"/>
    </source>
</evidence>
<dbReference type="PANTHER" id="PTHR43135:SF3">
    <property type="entry name" value="ALPHA-D-RIBOSE 1-METHYLPHOSPHONATE 5-TRIPHOSPHATE DIPHOSPHATASE"/>
    <property type="match status" value="1"/>
</dbReference>
<dbReference type="SUPFAM" id="SSF51556">
    <property type="entry name" value="Metallo-dependent hydrolases"/>
    <property type="match status" value="1"/>
</dbReference>
<proteinExistence type="predicted"/>
<dbReference type="InterPro" id="IPR011059">
    <property type="entry name" value="Metal-dep_hydrolase_composite"/>
</dbReference>
<accession>A0A246K6Q7</accession>
<sequence>MMRALLLSVAALAVTAPIAAQDIAITNAKLVIGDGSAPIEGGTVVVRGGKVVAAGAGVAVPAGIERVDAKGRWVTPGIVAAFSRVGLVEVDAVSGTNDRSAGRSRFSAGLDIAPALNPMGSPVAVNRAAGVTRAIVAPGSSSNLFAGQGAVVDLADDMDMVTRPRALQFVAFGEAGSAKAGGSRAATFLLFREQLLAARSYARNPAALAEWGNDAMIQRADADALVRVIDGTTPLFVRVDRAVDIVNVIKLKGEFPALKLVLVGVTEGWLVARDIAAAKVPVLVSPLTDLPSSFEQLGATQSNAGRLKAAGVDVSVGVFDDDDAHKMGYTTQYAGNLVGLARLPGASGLSWDQAFAAISSAPARAVGMDASIGSLRAGRVGDVVIWDDDPLELGSRPTMVWIDGKRQSLTTRQDRLRDRYATPQEGALPKAYDR</sequence>
<feature type="signal peptide" evidence="2">
    <location>
        <begin position="1"/>
        <end position="20"/>
    </location>
</feature>
<dbReference type="Gene3D" id="3.20.20.140">
    <property type="entry name" value="Metal-dependent hydrolases"/>
    <property type="match status" value="1"/>
</dbReference>
<comment type="caution">
    <text evidence="4">The sequence shown here is derived from an EMBL/GenBank/DDBJ whole genome shotgun (WGS) entry which is preliminary data.</text>
</comment>
<feature type="domain" description="Amidohydrolase 3" evidence="3">
    <location>
        <begin position="315"/>
        <end position="405"/>
    </location>
</feature>
<dbReference type="InterPro" id="IPR032466">
    <property type="entry name" value="Metal_Hydrolase"/>
</dbReference>
<feature type="region of interest" description="Disordered" evidence="1">
    <location>
        <begin position="413"/>
        <end position="434"/>
    </location>
</feature>
<dbReference type="InterPro" id="IPR013108">
    <property type="entry name" value="Amidohydro_3"/>
</dbReference>
<gene>
    <name evidence="4" type="ORF">CDQ91_00930</name>
</gene>
<feature type="chain" id="PRO_5012490204" evidence="2">
    <location>
        <begin position="21"/>
        <end position="434"/>
    </location>
</feature>
<dbReference type="Pfam" id="PF07969">
    <property type="entry name" value="Amidohydro_3"/>
    <property type="match status" value="1"/>
</dbReference>
<evidence type="ECO:0000259" key="3">
    <source>
        <dbReference type="Pfam" id="PF07969"/>
    </source>
</evidence>
<dbReference type="SUPFAM" id="SSF51338">
    <property type="entry name" value="Composite domain of metallo-dependent hydrolases"/>
    <property type="match status" value="1"/>
</dbReference>
<dbReference type="PANTHER" id="PTHR43135">
    <property type="entry name" value="ALPHA-D-RIBOSE 1-METHYLPHOSPHONATE 5-TRIPHOSPHATE DIPHOSPHATASE"/>
    <property type="match status" value="1"/>
</dbReference>
<dbReference type="Gene3D" id="2.30.40.10">
    <property type="entry name" value="Urease, subunit C, domain 1"/>
    <property type="match status" value="1"/>
</dbReference>
<name>A0A246K6Q7_9SPHN</name>
<keyword evidence="4" id="KW-0378">Hydrolase</keyword>
<dbReference type="AlphaFoldDB" id="A0A246K6Q7"/>